<keyword evidence="2" id="KW-0732">Signal</keyword>
<protein>
    <submittedName>
        <fullName evidence="3">Uncharacterized protein</fullName>
    </submittedName>
</protein>
<proteinExistence type="predicted"/>
<name>A0A1Y1UCP7_9TREE</name>
<dbReference type="Proteomes" id="UP000193218">
    <property type="component" value="Unassembled WGS sequence"/>
</dbReference>
<evidence type="ECO:0000313" key="3">
    <source>
        <dbReference type="EMBL" id="ORX35294.1"/>
    </source>
</evidence>
<feature type="chain" id="PRO_5012801854" evidence="2">
    <location>
        <begin position="19"/>
        <end position="94"/>
    </location>
</feature>
<feature type="compositionally biased region" description="Basic and acidic residues" evidence="1">
    <location>
        <begin position="43"/>
        <end position="73"/>
    </location>
</feature>
<dbReference type="AlphaFoldDB" id="A0A1Y1UCP7"/>
<evidence type="ECO:0000313" key="4">
    <source>
        <dbReference type="Proteomes" id="UP000193218"/>
    </source>
</evidence>
<gene>
    <name evidence="3" type="ORF">BD324DRAFT_652429</name>
</gene>
<dbReference type="OrthoDB" id="2561286at2759"/>
<organism evidence="3 4">
    <name type="scientific">Kockovaella imperatae</name>
    <dbReference type="NCBI Taxonomy" id="4999"/>
    <lineage>
        <taxon>Eukaryota</taxon>
        <taxon>Fungi</taxon>
        <taxon>Dikarya</taxon>
        <taxon>Basidiomycota</taxon>
        <taxon>Agaricomycotina</taxon>
        <taxon>Tremellomycetes</taxon>
        <taxon>Tremellales</taxon>
        <taxon>Cuniculitremaceae</taxon>
        <taxon>Kockovaella</taxon>
    </lineage>
</organism>
<reference evidence="3 4" key="1">
    <citation type="submission" date="2017-03" db="EMBL/GenBank/DDBJ databases">
        <title>Widespread Adenine N6-methylation of Active Genes in Fungi.</title>
        <authorList>
            <consortium name="DOE Joint Genome Institute"/>
            <person name="Mondo S.J."/>
            <person name="Dannebaum R.O."/>
            <person name="Kuo R.C."/>
            <person name="Louie K.B."/>
            <person name="Bewick A.J."/>
            <person name="Labutti K."/>
            <person name="Haridas S."/>
            <person name="Kuo A."/>
            <person name="Salamov A."/>
            <person name="Ahrendt S.R."/>
            <person name="Lau R."/>
            <person name="Bowen B.P."/>
            <person name="Lipzen A."/>
            <person name="Sullivan W."/>
            <person name="Andreopoulos W.B."/>
            <person name="Clum A."/>
            <person name="Lindquist E."/>
            <person name="Daum C."/>
            <person name="Northen T.R."/>
            <person name="Ramamoorthy G."/>
            <person name="Schmitz R.J."/>
            <person name="Gryganskyi A."/>
            <person name="Culley D."/>
            <person name="Magnuson J."/>
            <person name="James T.Y."/>
            <person name="O'Malley M.A."/>
            <person name="Stajich J.E."/>
            <person name="Spatafora J.W."/>
            <person name="Visel A."/>
            <person name="Grigoriev I.V."/>
        </authorList>
    </citation>
    <scope>NUCLEOTIDE SEQUENCE [LARGE SCALE GENOMIC DNA]</scope>
    <source>
        <strain evidence="3 4">NRRL Y-17943</strain>
    </source>
</reference>
<accession>A0A1Y1UCP7</accession>
<dbReference type="InParanoid" id="A0A1Y1UCP7"/>
<dbReference type="EMBL" id="NBSH01000011">
    <property type="protein sequence ID" value="ORX35294.1"/>
    <property type="molecule type" value="Genomic_DNA"/>
</dbReference>
<evidence type="ECO:0000256" key="1">
    <source>
        <dbReference type="SAM" id="MobiDB-lite"/>
    </source>
</evidence>
<comment type="caution">
    <text evidence="3">The sequence shown here is derived from an EMBL/GenBank/DDBJ whole genome shotgun (WGS) entry which is preliminary data.</text>
</comment>
<sequence>MRCSILISLIALAVQVMAYEHGEIRSNVAVRSDGKGGIEHFYERDRIAHEEQKRQASDYPEPRRRSQKKRQDPMLDYYPVKSDGKGGVMPFVKA</sequence>
<keyword evidence="4" id="KW-1185">Reference proteome</keyword>
<feature type="signal peptide" evidence="2">
    <location>
        <begin position="1"/>
        <end position="18"/>
    </location>
</feature>
<dbReference type="RefSeq" id="XP_021869484.1">
    <property type="nucleotide sequence ID" value="XM_022018494.1"/>
</dbReference>
<evidence type="ECO:0000256" key="2">
    <source>
        <dbReference type="SAM" id="SignalP"/>
    </source>
</evidence>
<feature type="region of interest" description="Disordered" evidence="1">
    <location>
        <begin position="43"/>
        <end position="94"/>
    </location>
</feature>
<dbReference type="GeneID" id="33560303"/>